<dbReference type="AlphaFoldDB" id="A0A5B7DS38"/>
<evidence type="ECO:0000313" key="2">
    <source>
        <dbReference type="Proteomes" id="UP000324222"/>
    </source>
</evidence>
<reference evidence="1 2" key="1">
    <citation type="submission" date="2019-05" db="EMBL/GenBank/DDBJ databases">
        <title>Another draft genome of Portunus trituberculatus and its Hox gene families provides insights of decapod evolution.</title>
        <authorList>
            <person name="Jeong J.-H."/>
            <person name="Song I."/>
            <person name="Kim S."/>
            <person name="Choi T."/>
            <person name="Kim D."/>
            <person name="Ryu S."/>
            <person name="Kim W."/>
        </authorList>
    </citation>
    <scope>NUCLEOTIDE SEQUENCE [LARGE SCALE GENOMIC DNA]</scope>
    <source>
        <tissue evidence="1">Muscle</tissue>
    </source>
</reference>
<keyword evidence="2" id="KW-1185">Reference proteome</keyword>
<dbReference type="Proteomes" id="UP000324222">
    <property type="component" value="Unassembled WGS sequence"/>
</dbReference>
<protein>
    <submittedName>
        <fullName evidence="1">Uncharacterized protein</fullName>
    </submittedName>
</protein>
<comment type="caution">
    <text evidence="1">The sequence shown here is derived from an EMBL/GenBank/DDBJ whole genome shotgun (WGS) entry which is preliminary data.</text>
</comment>
<evidence type="ECO:0000313" key="1">
    <source>
        <dbReference type="EMBL" id="MPC24210.1"/>
    </source>
</evidence>
<accession>A0A5B7DS38</accession>
<proteinExistence type="predicted"/>
<gene>
    <name evidence="1" type="ORF">E2C01_017286</name>
</gene>
<name>A0A5B7DS38_PORTR</name>
<organism evidence="1 2">
    <name type="scientific">Portunus trituberculatus</name>
    <name type="common">Swimming crab</name>
    <name type="synonym">Neptunus trituberculatus</name>
    <dbReference type="NCBI Taxonomy" id="210409"/>
    <lineage>
        <taxon>Eukaryota</taxon>
        <taxon>Metazoa</taxon>
        <taxon>Ecdysozoa</taxon>
        <taxon>Arthropoda</taxon>
        <taxon>Crustacea</taxon>
        <taxon>Multicrustacea</taxon>
        <taxon>Malacostraca</taxon>
        <taxon>Eumalacostraca</taxon>
        <taxon>Eucarida</taxon>
        <taxon>Decapoda</taxon>
        <taxon>Pleocyemata</taxon>
        <taxon>Brachyura</taxon>
        <taxon>Eubrachyura</taxon>
        <taxon>Portunoidea</taxon>
        <taxon>Portunidae</taxon>
        <taxon>Portuninae</taxon>
        <taxon>Portunus</taxon>
    </lineage>
</organism>
<sequence>MNPTSSTHDSRVSYAMSDDLHSYLPSKGAVLNANTQFSTTLTSRQAKKPVCPPMQQDIGTTTLIYGSPSAAAASCDSLGLDCRLGGNRDEKGVSTPEEESMVSRRRGVLRFFSSHTPYCRSLNLLKPVVKTRPVSPQYTALHALDPS</sequence>
<dbReference type="EMBL" id="VSRR010001301">
    <property type="protein sequence ID" value="MPC24210.1"/>
    <property type="molecule type" value="Genomic_DNA"/>
</dbReference>